<dbReference type="RefSeq" id="WP_226749194.1">
    <property type="nucleotide sequence ID" value="NZ_JAJATZ010000011.1"/>
</dbReference>
<feature type="domain" description="Guanylate kinase-like" evidence="7">
    <location>
        <begin position="9"/>
        <end position="182"/>
    </location>
</feature>
<dbReference type="InterPro" id="IPR012699">
    <property type="entry name" value="PhnN"/>
</dbReference>
<dbReference type="HAMAP" id="MF_00836">
    <property type="entry name" value="PhnN"/>
    <property type="match status" value="1"/>
</dbReference>
<evidence type="ECO:0000256" key="1">
    <source>
        <dbReference type="ARBA" id="ARBA00000373"/>
    </source>
</evidence>
<dbReference type="PROSITE" id="PS50052">
    <property type="entry name" value="GUANYLATE_KINASE_2"/>
    <property type="match status" value="1"/>
</dbReference>
<evidence type="ECO:0000256" key="2">
    <source>
        <dbReference type="ARBA" id="ARBA00005069"/>
    </source>
</evidence>
<dbReference type="SUPFAM" id="SSF52540">
    <property type="entry name" value="P-loop containing nucleoside triphosphate hydrolases"/>
    <property type="match status" value="1"/>
</dbReference>
<evidence type="ECO:0000256" key="4">
    <source>
        <dbReference type="ARBA" id="ARBA00022741"/>
    </source>
</evidence>
<keyword evidence="4 6" id="KW-0547">Nucleotide-binding</keyword>
<dbReference type="Pfam" id="PF00625">
    <property type="entry name" value="Guanylate_kin"/>
    <property type="match status" value="1"/>
</dbReference>
<proteinExistence type="inferred from homology"/>
<keyword evidence="3 6" id="KW-0808">Transferase</keyword>
<keyword evidence="5 6" id="KW-0067">ATP-binding</keyword>
<dbReference type="PANTHER" id="PTHR23117">
    <property type="entry name" value="GUANYLATE KINASE-RELATED"/>
    <property type="match status" value="1"/>
</dbReference>
<organism evidence="8 9">
    <name type="scientific">Loktanella gaetbuli</name>
    <dbReference type="NCBI Taxonomy" id="2881335"/>
    <lineage>
        <taxon>Bacteria</taxon>
        <taxon>Pseudomonadati</taxon>
        <taxon>Pseudomonadota</taxon>
        <taxon>Alphaproteobacteria</taxon>
        <taxon>Rhodobacterales</taxon>
        <taxon>Roseobacteraceae</taxon>
        <taxon>Loktanella</taxon>
    </lineage>
</organism>
<dbReference type="SMART" id="SM00072">
    <property type="entry name" value="GuKc"/>
    <property type="match status" value="1"/>
</dbReference>
<evidence type="ECO:0000259" key="7">
    <source>
        <dbReference type="PROSITE" id="PS50052"/>
    </source>
</evidence>
<accession>A0ABS8BZ35</accession>
<evidence type="ECO:0000313" key="8">
    <source>
        <dbReference type="EMBL" id="MCB5200721.1"/>
    </source>
</evidence>
<sequence>MTAGGASAGRLIAVVGPSGVGKDSVMRGLCAVMPDLHLVRRVITRAPDLGGEDYDAVTPAAFDDMAENGAFVVHWCAHGLHYGIPQTVRYQLAKGTHCIANFSRKALAAGADAFAGMLVLHVTATPETIAARLAARGRETRSEIANRLAQADKPLPAGLDVLHLSNDGPLDQTIARALALLEPVRA</sequence>
<keyword evidence="9" id="KW-1185">Reference proteome</keyword>
<evidence type="ECO:0000256" key="5">
    <source>
        <dbReference type="ARBA" id="ARBA00022840"/>
    </source>
</evidence>
<comment type="function">
    <text evidence="6">Catalyzes the phosphorylation of ribose 1,5-bisphosphate to 5-phospho-D-ribosyl alpha-1-diphosphate (PRPP).</text>
</comment>
<comment type="pathway">
    <text evidence="2 6">Metabolic intermediate biosynthesis; 5-phospho-alpha-D-ribose 1-diphosphate biosynthesis; 5-phospho-alpha-D-ribose 1-diphosphate from D-ribose 5-phosphate (route II): step 3/3.</text>
</comment>
<comment type="caution">
    <text evidence="8">The sequence shown here is derived from an EMBL/GenBank/DDBJ whole genome shotgun (WGS) entry which is preliminary data.</text>
</comment>
<comment type="similarity">
    <text evidence="6">Belongs to the ribose 1,5-bisphosphokinase family.</text>
</comment>
<comment type="catalytic activity">
    <reaction evidence="1 6">
        <text>alpha-D-ribose 1,5-bisphosphate + ATP = 5-phospho-alpha-D-ribose 1-diphosphate + ADP</text>
        <dbReference type="Rhea" id="RHEA:20109"/>
        <dbReference type="ChEBI" id="CHEBI:30616"/>
        <dbReference type="ChEBI" id="CHEBI:58017"/>
        <dbReference type="ChEBI" id="CHEBI:68688"/>
        <dbReference type="ChEBI" id="CHEBI:456216"/>
        <dbReference type="EC" id="2.7.4.23"/>
    </reaction>
</comment>
<dbReference type="Gene3D" id="3.40.50.300">
    <property type="entry name" value="P-loop containing nucleotide triphosphate hydrolases"/>
    <property type="match status" value="1"/>
</dbReference>
<dbReference type="NCBIfam" id="TIGR02322">
    <property type="entry name" value="phosphon_PhnN"/>
    <property type="match status" value="1"/>
</dbReference>
<dbReference type="EMBL" id="JAJATZ010000011">
    <property type="protein sequence ID" value="MCB5200721.1"/>
    <property type="molecule type" value="Genomic_DNA"/>
</dbReference>
<dbReference type="InterPro" id="IPR008145">
    <property type="entry name" value="GK/Ca_channel_bsu"/>
</dbReference>
<dbReference type="InterPro" id="IPR008144">
    <property type="entry name" value="Guanylate_kin-like_dom"/>
</dbReference>
<protein>
    <recommendedName>
        <fullName evidence="6">Ribose 1,5-bisphosphate phosphokinase PhnN</fullName>
        <ecNumber evidence="6">2.7.4.23</ecNumber>
    </recommendedName>
    <alternativeName>
        <fullName evidence="6">Ribose 1,5-bisphosphokinase</fullName>
    </alternativeName>
</protein>
<dbReference type="Proteomes" id="UP001138961">
    <property type="component" value="Unassembled WGS sequence"/>
</dbReference>
<evidence type="ECO:0000313" key="9">
    <source>
        <dbReference type="Proteomes" id="UP001138961"/>
    </source>
</evidence>
<dbReference type="PANTHER" id="PTHR23117:SF8">
    <property type="entry name" value="RIBOSE 1,5-BISPHOSPHATE PHOSPHOKINASE PHNN"/>
    <property type="match status" value="1"/>
</dbReference>
<name>A0ABS8BZ35_9RHOB</name>
<gene>
    <name evidence="6 8" type="primary">phnN</name>
    <name evidence="8" type="ORF">LGQ03_15900</name>
</gene>
<reference evidence="8" key="1">
    <citation type="submission" date="2021-10" db="EMBL/GenBank/DDBJ databases">
        <title>Loktanella gaetbuli sp. nov., isolated from a tidal flat.</title>
        <authorList>
            <person name="Park S."/>
            <person name="Yoon J.-H."/>
        </authorList>
    </citation>
    <scope>NUCLEOTIDE SEQUENCE</scope>
    <source>
        <strain evidence="8">TSTF-M6</strain>
    </source>
</reference>
<dbReference type="InterPro" id="IPR027417">
    <property type="entry name" value="P-loop_NTPase"/>
</dbReference>
<evidence type="ECO:0000256" key="6">
    <source>
        <dbReference type="HAMAP-Rule" id="MF_00836"/>
    </source>
</evidence>
<evidence type="ECO:0000256" key="3">
    <source>
        <dbReference type="ARBA" id="ARBA00022679"/>
    </source>
</evidence>
<feature type="binding site" evidence="6">
    <location>
        <begin position="16"/>
        <end position="23"/>
    </location>
    <ligand>
        <name>ATP</name>
        <dbReference type="ChEBI" id="CHEBI:30616"/>
    </ligand>
</feature>
<dbReference type="EC" id="2.7.4.23" evidence="6"/>